<proteinExistence type="predicted"/>
<dbReference type="Gene3D" id="2.40.360.20">
    <property type="match status" value="1"/>
</dbReference>
<dbReference type="Pfam" id="PF21347">
    <property type="entry name" value="DUF3108_like"/>
    <property type="match status" value="1"/>
</dbReference>
<protein>
    <recommendedName>
        <fullName evidence="1">DUF3108 domain-containing protein</fullName>
    </recommendedName>
</protein>
<gene>
    <name evidence="2" type="ORF">DF185_18990</name>
</gene>
<dbReference type="EMBL" id="QFLI01000010">
    <property type="protein sequence ID" value="PXX97107.1"/>
    <property type="molecule type" value="Genomic_DNA"/>
</dbReference>
<name>A0A2V3ZTU0_9BACT</name>
<dbReference type="InterPro" id="IPR049279">
    <property type="entry name" value="DUF3108-like"/>
</dbReference>
<organism evidence="2 3">
    <name type="scientific">Marinifilum breve</name>
    <dbReference type="NCBI Taxonomy" id="2184082"/>
    <lineage>
        <taxon>Bacteria</taxon>
        <taxon>Pseudomonadati</taxon>
        <taxon>Bacteroidota</taxon>
        <taxon>Bacteroidia</taxon>
        <taxon>Marinilabiliales</taxon>
        <taxon>Marinifilaceae</taxon>
    </lineage>
</organism>
<keyword evidence="3" id="KW-1185">Reference proteome</keyword>
<reference evidence="2 3" key="1">
    <citation type="submission" date="2018-05" db="EMBL/GenBank/DDBJ databases">
        <title>Marinifilum breve JC075T sp. nov., a marine bacterium isolated from Yongle Blue Hole in the South China Sea.</title>
        <authorList>
            <person name="Fu T."/>
        </authorList>
    </citation>
    <scope>NUCLEOTIDE SEQUENCE [LARGE SCALE GENOMIC DNA]</scope>
    <source>
        <strain evidence="2 3">JC075</strain>
    </source>
</reference>
<feature type="domain" description="DUF3108" evidence="1">
    <location>
        <begin position="54"/>
        <end position="248"/>
    </location>
</feature>
<accession>A0A2V3ZTU0</accession>
<evidence type="ECO:0000313" key="2">
    <source>
        <dbReference type="EMBL" id="PXX97107.1"/>
    </source>
</evidence>
<sequence>MVATWRLVPFHFKPGFLPQLIIMKKIFYLILILFLNSNLVLSQECNIYIPNTVGTELHYEMTNQKGKVLGSYTQKLLSIKNKGGETIYSMLQTTMDKSSKDKVILSDTITFRCKGNEFYIDMDQYLNQKQMEAFQNMEVKITTDDLMYPPNLKPGQSLKDGSITISIEGGVMNMNMTTNIVNRKVEALENIDTPAGNFKCYKLSEEVQSKTGFVNVTIRNVMWISKDIGTIRSESYNKKGKLTGITQLVKIVK</sequence>
<evidence type="ECO:0000313" key="3">
    <source>
        <dbReference type="Proteomes" id="UP000248079"/>
    </source>
</evidence>
<evidence type="ECO:0000259" key="1">
    <source>
        <dbReference type="Pfam" id="PF21347"/>
    </source>
</evidence>
<comment type="caution">
    <text evidence="2">The sequence shown here is derived from an EMBL/GenBank/DDBJ whole genome shotgun (WGS) entry which is preliminary data.</text>
</comment>
<dbReference type="Proteomes" id="UP000248079">
    <property type="component" value="Unassembled WGS sequence"/>
</dbReference>
<dbReference type="AlphaFoldDB" id="A0A2V3ZTU0"/>